<evidence type="ECO:0000313" key="3">
    <source>
        <dbReference type="Proteomes" id="UP000663846"/>
    </source>
</evidence>
<dbReference type="EMBL" id="CAJMWS010000323">
    <property type="protein sequence ID" value="CAE6423874.1"/>
    <property type="molecule type" value="Genomic_DNA"/>
</dbReference>
<proteinExistence type="predicted"/>
<comment type="caution">
    <text evidence="2">The sequence shown here is derived from an EMBL/GenBank/DDBJ whole genome shotgun (WGS) entry which is preliminary data.</text>
</comment>
<sequence>MPTPSEPAIVTQSVDNMLFSRAGIDPQLLSCEEIAYTSIYRPQSESKRDQVPEPPLAPLSLIHAARPRSYSQMCKERSPIPVYETHNSTKLEPQEQQHNGPESPNYREYMTAQEDTSVCMNGNASTSPSIYLAQSQVAAQYSLGEMS</sequence>
<protein>
    <submittedName>
        <fullName evidence="2">Uncharacterized protein</fullName>
    </submittedName>
</protein>
<name>A0A8H2XJK9_9AGAM</name>
<dbReference type="AlphaFoldDB" id="A0A8H2XJK9"/>
<organism evidence="2 3">
    <name type="scientific">Rhizoctonia solani</name>
    <dbReference type="NCBI Taxonomy" id="456999"/>
    <lineage>
        <taxon>Eukaryota</taxon>
        <taxon>Fungi</taxon>
        <taxon>Dikarya</taxon>
        <taxon>Basidiomycota</taxon>
        <taxon>Agaricomycotina</taxon>
        <taxon>Agaricomycetes</taxon>
        <taxon>Cantharellales</taxon>
        <taxon>Ceratobasidiaceae</taxon>
        <taxon>Rhizoctonia</taxon>
    </lineage>
</organism>
<dbReference type="Proteomes" id="UP000663846">
    <property type="component" value="Unassembled WGS sequence"/>
</dbReference>
<reference evidence="2" key="1">
    <citation type="submission" date="2021-01" db="EMBL/GenBank/DDBJ databases">
        <authorList>
            <person name="Kaushik A."/>
        </authorList>
    </citation>
    <scope>NUCLEOTIDE SEQUENCE</scope>
    <source>
        <strain evidence="2">AG1-1C</strain>
    </source>
</reference>
<evidence type="ECO:0000313" key="2">
    <source>
        <dbReference type="EMBL" id="CAE6423874.1"/>
    </source>
</evidence>
<accession>A0A8H2XJK9</accession>
<evidence type="ECO:0000256" key="1">
    <source>
        <dbReference type="SAM" id="MobiDB-lite"/>
    </source>
</evidence>
<gene>
    <name evidence="2" type="ORF">RDB_LOCUS93046</name>
</gene>
<feature type="region of interest" description="Disordered" evidence="1">
    <location>
        <begin position="79"/>
        <end position="106"/>
    </location>
</feature>